<evidence type="ECO:0000313" key="1">
    <source>
        <dbReference type="EMBL" id="SEJ14841.1"/>
    </source>
</evidence>
<dbReference type="PROSITE" id="PS51257">
    <property type="entry name" value="PROKAR_LIPOPROTEIN"/>
    <property type="match status" value="1"/>
</dbReference>
<evidence type="ECO:0000313" key="2">
    <source>
        <dbReference type="Proteomes" id="UP000199403"/>
    </source>
</evidence>
<reference evidence="2" key="1">
    <citation type="submission" date="2016-10" db="EMBL/GenBank/DDBJ databases">
        <authorList>
            <person name="Varghese N."/>
            <person name="Submissions S."/>
        </authorList>
    </citation>
    <scope>NUCLEOTIDE SEQUENCE [LARGE SCALE GENOMIC DNA]</scope>
    <source>
        <strain evidence="2">IBRC-M 10761</strain>
    </source>
</reference>
<dbReference type="STRING" id="1416801.SAMN05192553_102631"/>
<name>A0A1H6WCT8_9BACT</name>
<sequence>MGISKKTILVSLSCFALAIFLASCSKNVSLTRLMPAEIPVPNHVQRLLLVDRTLPESQGVSIVEGILSGEAPFEVRNAIDATMATIQQELSTSPRYEIIRATERLKGGLFGQVFPKPLSWEQIEYLCEKYQADGVLTLEKFDSDFVITEKKITIKKEVGSGKDARIIEVPGILTEGLASVQAGFRLYDPLTGTLVDQADFGTNNVWTAEAETRTQALALLIDKSLATREVGQMAGASYARRVAPMYVAIRRNYYGKPKDHPALSQGARHAEVDQWEEAIVAWENGLSSVSDPKIQGKFCFNLALAHEVLGDLTTAKSWAGRAYTQFGFKKGRTYARELEQRMMEEELLREQLALPTPN</sequence>
<dbReference type="RefSeq" id="WP_244891115.1">
    <property type="nucleotide sequence ID" value="NZ_FNZH01000002.1"/>
</dbReference>
<dbReference type="AlphaFoldDB" id="A0A1H6WCT8"/>
<protein>
    <submittedName>
        <fullName evidence="1">Uncharacterized protein</fullName>
    </submittedName>
</protein>
<dbReference type="EMBL" id="FNZH01000002">
    <property type="protein sequence ID" value="SEJ14841.1"/>
    <property type="molecule type" value="Genomic_DNA"/>
</dbReference>
<keyword evidence="2" id="KW-1185">Reference proteome</keyword>
<gene>
    <name evidence="1" type="ORF">SAMN05192553_102631</name>
</gene>
<organism evidence="1 2">
    <name type="scientific">Cyclobacterium xiamenense</name>
    <dbReference type="NCBI Taxonomy" id="1297121"/>
    <lineage>
        <taxon>Bacteria</taxon>
        <taxon>Pseudomonadati</taxon>
        <taxon>Bacteroidota</taxon>
        <taxon>Cytophagia</taxon>
        <taxon>Cytophagales</taxon>
        <taxon>Cyclobacteriaceae</taxon>
        <taxon>Cyclobacterium</taxon>
    </lineage>
</organism>
<dbReference type="Pfam" id="PF19867">
    <property type="entry name" value="DUF6340"/>
    <property type="match status" value="1"/>
</dbReference>
<proteinExistence type="predicted"/>
<accession>A0A1H6WCT8</accession>
<dbReference type="InterPro" id="IPR045921">
    <property type="entry name" value="DUF6340"/>
</dbReference>
<dbReference type="Proteomes" id="UP000199403">
    <property type="component" value="Unassembled WGS sequence"/>
</dbReference>